<dbReference type="PANTHER" id="PTHR42663:SF4">
    <property type="entry name" value="SLL1036 PROTEIN"/>
    <property type="match status" value="1"/>
</dbReference>
<gene>
    <name evidence="2" type="ORF">CWD77_11155</name>
</gene>
<dbReference type="InterPro" id="IPR001279">
    <property type="entry name" value="Metallo-B-lactamas"/>
</dbReference>
<evidence type="ECO:0000313" key="3">
    <source>
        <dbReference type="Proteomes" id="UP000233398"/>
    </source>
</evidence>
<feature type="domain" description="Metallo-beta-lactamase" evidence="1">
    <location>
        <begin position="23"/>
        <end position="223"/>
    </location>
</feature>
<dbReference type="Proteomes" id="UP000233398">
    <property type="component" value="Unassembled WGS sequence"/>
</dbReference>
<dbReference type="InterPro" id="IPR036866">
    <property type="entry name" value="RibonucZ/Hydroxyglut_hydro"/>
</dbReference>
<dbReference type="CDD" id="cd07715">
    <property type="entry name" value="TaR3-like_MBL-fold"/>
    <property type="match status" value="1"/>
</dbReference>
<sequence length="278" mass="32198">MEYGGNTSCMEIDAPGMDELLIFDSGTGIRNLGNHLERLDKMNNRGRIFITHPHWDHIQGFPFFKPFYSSKNKFSIHLPEQYRGGAQEILSGHLTKTFFPVTLDMLDATIEYVTQKEEREDYGHYSIEYFVANHSTKTAIYKIRIGGRVIVYAPDNELPLNTTPIRFVEKFQEFIKDADVLIHDAQYTLQQYKEREGWGHSAWERVIEVVKPTGVKNLYLTHHDPDTNDEVLRRRDSRLKQYEGAPFDKVSLTREGAEIRIPVKRSETIMSGNRAKVS</sequence>
<keyword evidence="3" id="KW-1185">Reference proteome</keyword>
<protein>
    <submittedName>
        <fullName evidence="2">MBL fold metallo-hydrolase</fullName>
    </submittedName>
</protein>
<dbReference type="PANTHER" id="PTHR42663">
    <property type="entry name" value="HYDROLASE C777.06C-RELATED-RELATED"/>
    <property type="match status" value="1"/>
</dbReference>
<dbReference type="EMBL" id="PISP01000003">
    <property type="protein sequence ID" value="PKD43422.1"/>
    <property type="molecule type" value="Genomic_DNA"/>
</dbReference>
<dbReference type="GO" id="GO:0016787">
    <property type="term" value="F:hydrolase activity"/>
    <property type="evidence" value="ECO:0007669"/>
    <property type="project" value="UniProtKB-KW"/>
</dbReference>
<proteinExistence type="predicted"/>
<organism evidence="2 3">
    <name type="scientific">Rhodohalobacter barkolensis</name>
    <dbReference type="NCBI Taxonomy" id="2053187"/>
    <lineage>
        <taxon>Bacteria</taxon>
        <taxon>Pseudomonadati</taxon>
        <taxon>Balneolota</taxon>
        <taxon>Balneolia</taxon>
        <taxon>Balneolales</taxon>
        <taxon>Balneolaceae</taxon>
        <taxon>Rhodohalobacter</taxon>
    </lineage>
</organism>
<dbReference type="Gene3D" id="3.60.15.10">
    <property type="entry name" value="Ribonuclease Z/Hydroxyacylglutathione hydrolase-like"/>
    <property type="match status" value="1"/>
</dbReference>
<accession>A0A2N0VGT7</accession>
<name>A0A2N0VGT7_9BACT</name>
<reference evidence="2 3" key="1">
    <citation type="submission" date="2017-11" db="EMBL/GenBank/DDBJ databases">
        <title>Rhodohalobacter 15182 sp. nov., isolated from a salt lake.</title>
        <authorList>
            <person name="Han S."/>
        </authorList>
    </citation>
    <scope>NUCLEOTIDE SEQUENCE [LARGE SCALE GENOMIC DNA]</scope>
    <source>
        <strain evidence="2 3">15182</strain>
    </source>
</reference>
<dbReference type="SUPFAM" id="SSF56281">
    <property type="entry name" value="Metallo-hydrolase/oxidoreductase"/>
    <property type="match status" value="1"/>
</dbReference>
<evidence type="ECO:0000259" key="1">
    <source>
        <dbReference type="Pfam" id="PF12706"/>
    </source>
</evidence>
<dbReference type="Pfam" id="PF12706">
    <property type="entry name" value="Lactamase_B_2"/>
    <property type="match status" value="1"/>
</dbReference>
<comment type="caution">
    <text evidence="2">The sequence shown here is derived from an EMBL/GenBank/DDBJ whole genome shotgun (WGS) entry which is preliminary data.</text>
</comment>
<evidence type="ECO:0000313" key="2">
    <source>
        <dbReference type="EMBL" id="PKD43422.1"/>
    </source>
</evidence>
<keyword evidence="2" id="KW-0378">Hydrolase</keyword>
<dbReference type="AlphaFoldDB" id="A0A2N0VGT7"/>
<dbReference type="OrthoDB" id="9781189at2"/>